<feature type="domain" description="MurNAc-LAA" evidence="3">
    <location>
        <begin position="162"/>
        <end position="271"/>
    </location>
</feature>
<dbReference type="GO" id="GO:0008745">
    <property type="term" value="F:N-acetylmuramoyl-L-alanine amidase activity"/>
    <property type="evidence" value="ECO:0007669"/>
    <property type="project" value="InterPro"/>
</dbReference>
<dbReference type="InterPro" id="IPR050695">
    <property type="entry name" value="N-acetylmuramoyl_amidase_3"/>
</dbReference>
<organism evidence="4 5">
    <name type="scientific">Paenibacillus lutrae</name>
    <dbReference type="NCBI Taxonomy" id="2078573"/>
    <lineage>
        <taxon>Bacteria</taxon>
        <taxon>Bacillati</taxon>
        <taxon>Bacillota</taxon>
        <taxon>Bacilli</taxon>
        <taxon>Bacillales</taxon>
        <taxon>Paenibacillaceae</taxon>
        <taxon>Paenibacillus</taxon>
    </lineage>
</organism>
<dbReference type="PANTHER" id="PTHR30404">
    <property type="entry name" value="N-ACETYLMURAMOYL-L-ALANINE AMIDASE"/>
    <property type="match status" value="1"/>
</dbReference>
<dbReference type="SMART" id="SM00646">
    <property type="entry name" value="Ami_3"/>
    <property type="match status" value="1"/>
</dbReference>
<dbReference type="Gene3D" id="3.40.630.40">
    <property type="entry name" value="Zn-dependent exopeptidases"/>
    <property type="match status" value="1"/>
</dbReference>
<gene>
    <name evidence="4" type="ORF">EDM21_13440</name>
</gene>
<dbReference type="Pfam" id="PF01520">
    <property type="entry name" value="Amidase_3"/>
    <property type="match status" value="1"/>
</dbReference>
<dbReference type="InterPro" id="IPR002508">
    <property type="entry name" value="MurNAc-LAA_cat"/>
</dbReference>
<dbReference type="PROSITE" id="PS51257">
    <property type="entry name" value="PROKAR_LIPOPROTEIN"/>
    <property type="match status" value="1"/>
</dbReference>
<dbReference type="RefSeq" id="WP_157336231.1">
    <property type="nucleotide sequence ID" value="NZ_RHLK01000007.1"/>
</dbReference>
<reference evidence="4 5" key="1">
    <citation type="journal article" date="2019" name="Microorganisms">
        <title>Paenibacillus lutrae sp. nov., A Chitinolytic Species Isolated from A River Otter in Castril Natural Park, Granada, Spain.</title>
        <authorList>
            <person name="Rodriguez M."/>
            <person name="Reina J.C."/>
            <person name="Bejar V."/>
            <person name="Llamas I."/>
        </authorList>
    </citation>
    <scope>NUCLEOTIDE SEQUENCE [LARGE SCALE GENOMIC DNA]</scope>
    <source>
        <strain evidence="4 5">N10</strain>
    </source>
</reference>
<feature type="region of interest" description="Disordered" evidence="2">
    <location>
        <begin position="37"/>
        <end position="77"/>
    </location>
</feature>
<accession>A0A7X3JZY3</accession>
<dbReference type="EMBL" id="RHLK01000007">
    <property type="protein sequence ID" value="MVP00517.1"/>
    <property type="molecule type" value="Genomic_DNA"/>
</dbReference>
<evidence type="ECO:0000259" key="3">
    <source>
        <dbReference type="SMART" id="SM00646"/>
    </source>
</evidence>
<dbReference type="Proteomes" id="UP000490800">
    <property type="component" value="Unassembled WGS sequence"/>
</dbReference>
<keyword evidence="5" id="KW-1185">Reference proteome</keyword>
<protein>
    <submittedName>
        <fullName evidence="4">N-acetylmuramoyl-L-alanine amidase</fullName>
    </submittedName>
</protein>
<dbReference type="GO" id="GO:0009253">
    <property type="term" value="P:peptidoglycan catabolic process"/>
    <property type="evidence" value="ECO:0007669"/>
    <property type="project" value="InterPro"/>
</dbReference>
<comment type="caution">
    <text evidence="4">The sequence shown here is derived from an EMBL/GenBank/DDBJ whole genome shotgun (WGS) entry which is preliminary data.</text>
</comment>
<evidence type="ECO:0000313" key="5">
    <source>
        <dbReference type="Proteomes" id="UP000490800"/>
    </source>
</evidence>
<dbReference type="PANTHER" id="PTHR30404:SF0">
    <property type="entry name" value="N-ACETYLMURAMOYL-L-ALANINE AMIDASE AMIC"/>
    <property type="match status" value="1"/>
</dbReference>
<keyword evidence="1" id="KW-0378">Hydrolase</keyword>
<dbReference type="GO" id="GO:0030288">
    <property type="term" value="C:outer membrane-bounded periplasmic space"/>
    <property type="evidence" value="ECO:0007669"/>
    <property type="project" value="TreeGrafter"/>
</dbReference>
<sequence>MFNKSVLQTLCVVLLPAALIITGACGEKAGGLREQADAPLASQPAASADKNPRTGDASAISASFSKPEPERTPVLTKKAPQHTLSDIDVLIDVGHGGIDGGAVHGGLLEKDINLAIARQTYTALTQQGYRVVLNRDKDYALSDDNKWLNTRSRHIRDLAQRMQMANDIKPKILISLHVNSALNRSKKGPIVLHQNNPGSLLLATQLQEHLNSTTRTSFMPMVGKTYYLLKRTKCPSVIIEVGFITNVEDRTRMTDPTGQRQIAHGIRDGVTSYLTQSGTLPSTQKSHDSEH</sequence>
<evidence type="ECO:0000256" key="2">
    <source>
        <dbReference type="SAM" id="MobiDB-lite"/>
    </source>
</evidence>
<dbReference type="AlphaFoldDB" id="A0A7X3JZY3"/>
<evidence type="ECO:0000256" key="1">
    <source>
        <dbReference type="ARBA" id="ARBA00022801"/>
    </source>
</evidence>
<proteinExistence type="predicted"/>
<name>A0A7X3JZY3_9BACL</name>
<dbReference type="OrthoDB" id="9772024at2"/>
<dbReference type="CDD" id="cd02696">
    <property type="entry name" value="MurNAc-LAA"/>
    <property type="match status" value="1"/>
</dbReference>
<dbReference type="SUPFAM" id="SSF53187">
    <property type="entry name" value="Zn-dependent exopeptidases"/>
    <property type="match status" value="1"/>
</dbReference>
<evidence type="ECO:0000313" key="4">
    <source>
        <dbReference type="EMBL" id="MVP00517.1"/>
    </source>
</evidence>